<proteinExistence type="predicted"/>
<dbReference type="GO" id="GO:0005262">
    <property type="term" value="F:calcium channel activity"/>
    <property type="evidence" value="ECO:0007669"/>
    <property type="project" value="TreeGrafter"/>
</dbReference>
<dbReference type="GO" id="GO:0016020">
    <property type="term" value="C:membrane"/>
    <property type="evidence" value="ECO:0007669"/>
    <property type="project" value="TreeGrafter"/>
</dbReference>
<accession>A0A815HMU8</accession>
<keyword evidence="1" id="KW-1133">Transmembrane helix</keyword>
<sequence>MKSSRAIPATDVKVSEKSRTFPWWCLFIAYALSILMICISIFFIIVRGIEFGDLKTQKWLTSVLTGFFSSIFLTQPIKVNF</sequence>
<reference evidence="2" key="1">
    <citation type="submission" date="2021-02" db="EMBL/GenBank/DDBJ databases">
        <authorList>
            <person name="Nowell W R."/>
        </authorList>
    </citation>
    <scope>NUCLEOTIDE SEQUENCE</scope>
</reference>
<comment type="caution">
    <text evidence="2">The sequence shown here is derived from an EMBL/GenBank/DDBJ whole genome shotgun (WGS) entry which is preliminary data.</text>
</comment>
<dbReference type="OrthoDB" id="6428639at2759"/>
<evidence type="ECO:0000313" key="2">
    <source>
        <dbReference type="EMBL" id="CAF1356214.1"/>
    </source>
</evidence>
<keyword evidence="1" id="KW-0472">Membrane</keyword>
<evidence type="ECO:0000256" key="1">
    <source>
        <dbReference type="SAM" id="Phobius"/>
    </source>
</evidence>
<evidence type="ECO:0000313" key="3">
    <source>
        <dbReference type="Proteomes" id="UP000663852"/>
    </source>
</evidence>
<keyword evidence="1" id="KW-0812">Transmembrane</keyword>
<organism evidence="2 3">
    <name type="scientific">Adineta ricciae</name>
    <name type="common">Rotifer</name>
    <dbReference type="NCBI Taxonomy" id="249248"/>
    <lineage>
        <taxon>Eukaryota</taxon>
        <taxon>Metazoa</taxon>
        <taxon>Spiralia</taxon>
        <taxon>Gnathifera</taxon>
        <taxon>Rotifera</taxon>
        <taxon>Eurotatoria</taxon>
        <taxon>Bdelloidea</taxon>
        <taxon>Adinetida</taxon>
        <taxon>Adinetidae</taxon>
        <taxon>Adineta</taxon>
    </lineage>
</organism>
<dbReference type="InterPro" id="IPR051223">
    <property type="entry name" value="Polycystin"/>
</dbReference>
<gene>
    <name evidence="2" type="ORF">EDS130_LOCUS33555</name>
</gene>
<dbReference type="AlphaFoldDB" id="A0A815HMU8"/>
<protein>
    <submittedName>
        <fullName evidence="2">Uncharacterized protein</fullName>
    </submittedName>
</protein>
<dbReference type="GO" id="GO:0050982">
    <property type="term" value="P:detection of mechanical stimulus"/>
    <property type="evidence" value="ECO:0007669"/>
    <property type="project" value="TreeGrafter"/>
</dbReference>
<dbReference type="PANTHER" id="PTHR10877:SF150">
    <property type="entry name" value="REJ DOMAIN-CONTAINING PROTEIN"/>
    <property type="match status" value="1"/>
</dbReference>
<feature type="transmembrane region" description="Helical" evidence="1">
    <location>
        <begin position="21"/>
        <end position="46"/>
    </location>
</feature>
<dbReference type="PANTHER" id="PTHR10877">
    <property type="entry name" value="POLYCYSTIN FAMILY MEMBER"/>
    <property type="match status" value="1"/>
</dbReference>
<dbReference type="EMBL" id="CAJNOJ010000269">
    <property type="protein sequence ID" value="CAF1356214.1"/>
    <property type="molecule type" value="Genomic_DNA"/>
</dbReference>
<name>A0A815HMU8_ADIRI</name>
<dbReference type="Proteomes" id="UP000663852">
    <property type="component" value="Unassembled WGS sequence"/>
</dbReference>